<evidence type="ECO:0000313" key="3">
    <source>
        <dbReference type="Proteomes" id="UP000623687"/>
    </source>
</evidence>
<dbReference type="VEuPathDB" id="FungiDB:PC9H_006067"/>
<reference evidence="2" key="1">
    <citation type="submission" date="2019-07" db="EMBL/GenBank/DDBJ databases">
        <authorList>
            <person name="Palmer J.M."/>
        </authorList>
    </citation>
    <scope>NUCLEOTIDE SEQUENCE</scope>
    <source>
        <strain evidence="2">PC9</strain>
    </source>
</reference>
<sequence length="333" mass="36646">MPIKTRRHKRAEAQANLDTPEPTVEPTADPSADSSPEDYDDDNDPDYSPGSEADSGTDITPASRSAAAGRPSRAGKGHRRNWSSTSICNESNPVIITRFNSWKSRLRSLIAEAKAEGIDGYDEVQSVTVAAAESLAIVESVDEYKKKAENAQKDVKTEAGARVTIDQWLLVANRFFKANRTFALTVWTELCLSSASDQPVYIEEGDKTTFLTGVFDYGVGSMRHADTRLVKEQAMSIAEVTQTKQTVAIFGPYRITFVIIEAKNDRENLKKHIPQVVLQCVALELNRTQWEGLDERSTVPPSVPTTQTKSIPRKAKVVSTPSKDILTTISSLN</sequence>
<dbReference type="Proteomes" id="UP000623687">
    <property type="component" value="Unassembled WGS sequence"/>
</dbReference>
<feature type="compositionally biased region" description="Low complexity" evidence="1">
    <location>
        <begin position="61"/>
        <end position="72"/>
    </location>
</feature>
<evidence type="ECO:0000313" key="2">
    <source>
        <dbReference type="EMBL" id="KAF7430362.1"/>
    </source>
</evidence>
<name>A0A8H6ZXA2_PLEOS</name>
<evidence type="ECO:0000256" key="1">
    <source>
        <dbReference type="SAM" id="MobiDB-lite"/>
    </source>
</evidence>
<feature type="region of interest" description="Disordered" evidence="1">
    <location>
        <begin position="1"/>
        <end position="86"/>
    </location>
</feature>
<dbReference type="OrthoDB" id="3071123at2759"/>
<protein>
    <submittedName>
        <fullName evidence="2">Uncharacterized protein</fullName>
    </submittedName>
</protein>
<organism evidence="2 3">
    <name type="scientific">Pleurotus ostreatus</name>
    <name type="common">Oyster mushroom</name>
    <name type="synonym">White-rot fungus</name>
    <dbReference type="NCBI Taxonomy" id="5322"/>
    <lineage>
        <taxon>Eukaryota</taxon>
        <taxon>Fungi</taxon>
        <taxon>Dikarya</taxon>
        <taxon>Basidiomycota</taxon>
        <taxon>Agaricomycotina</taxon>
        <taxon>Agaricomycetes</taxon>
        <taxon>Agaricomycetidae</taxon>
        <taxon>Agaricales</taxon>
        <taxon>Pleurotineae</taxon>
        <taxon>Pleurotaceae</taxon>
        <taxon>Pleurotus</taxon>
    </lineage>
</organism>
<comment type="caution">
    <text evidence="2">The sequence shown here is derived from an EMBL/GenBank/DDBJ whole genome shotgun (WGS) entry which is preliminary data.</text>
</comment>
<dbReference type="GeneID" id="59375885"/>
<accession>A0A8H6ZXA2</accession>
<feature type="compositionally biased region" description="Basic residues" evidence="1">
    <location>
        <begin position="1"/>
        <end position="10"/>
    </location>
</feature>
<dbReference type="AlphaFoldDB" id="A0A8H6ZXA2"/>
<dbReference type="RefSeq" id="XP_036631640.1">
    <property type="nucleotide sequence ID" value="XM_036775621.1"/>
</dbReference>
<feature type="compositionally biased region" description="Acidic residues" evidence="1">
    <location>
        <begin position="35"/>
        <end position="45"/>
    </location>
</feature>
<gene>
    <name evidence="2" type="ORF">PC9H_006067</name>
</gene>
<keyword evidence="3" id="KW-1185">Reference proteome</keyword>
<dbReference type="EMBL" id="JACETU010000004">
    <property type="protein sequence ID" value="KAF7430362.1"/>
    <property type="molecule type" value="Genomic_DNA"/>
</dbReference>
<proteinExistence type="predicted"/>